<dbReference type="GO" id="GO:0032259">
    <property type="term" value="P:methylation"/>
    <property type="evidence" value="ECO:0007669"/>
    <property type="project" value="UniProtKB-KW"/>
</dbReference>
<evidence type="ECO:0000256" key="2">
    <source>
        <dbReference type="ARBA" id="ARBA00022679"/>
    </source>
</evidence>
<dbReference type="AlphaFoldDB" id="A0A1M4T585"/>
<evidence type="ECO:0000313" key="5">
    <source>
        <dbReference type="Proteomes" id="UP000184476"/>
    </source>
</evidence>
<keyword evidence="3" id="KW-0949">S-adenosyl-L-methionine</keyword>
<dbReference type="Pfam" id="PF01596">
    <property type="entry name" value="Methyltransf_3"/>
    <property type="match status" value="1"/>
</dbReference>
<dbReference type="EMBL" id="FQVL01000001">
    <property type="protein sequence ID" value="SHE39551.1"/>
    <property type="molecule type" value="Genomic_DNA"/>
</dbReference>
<protein>
    <submittedName>
        <fullName evidence="4">Predicted O-methyltransferase YrrM</fullName>
    </submittedName>
</protein>
<keyword evidence="2 4" id="KW-0808">Transferase</keyword>
<sequence length="209" mass="23004">MNVKEYVERLFIGEDALHTSISKVLQERNITPKSISLEVAKTLRLLVKIAGAKKILEVGTLGGFSTINFAKALDGVGSVTSLEIDPELAQFAQSNAETAGVGSQINIRVGHALESLQQLREEQETFDLIFIDADKENYTNYLDAVIKIAQPNALIIADNALWDYRVLDENDQSEATIGIRSFNEKIANDSRLETMLLTIGDGLVIARLK</sequence>
<dbReference type="SUPFAM" id="SSF53335">
    <property type="entry name" value="S-adenosyl-L-methionine-dependent methyltransferases"/>
    <property type="match status" value="1"/>
</dbReference>
<keyword evidence="5" id="KW-1185">Reference proteome</keyword>
<organism evidence="4 5">
    <name type="scientific">Seinonella peptonophila</name>
    <dbReference type="NCBI Taxonomy" id="112248"/>
    <lineage>
        <taxon>Bacteria</taxon>
        <taxon>Bacillati</taxon>
        <taxon>Bacillota</taxon>
        <taxon>Bacilli</taxon>
        <taxon>Bacillales</taxon>
        <taxon>Thermoactinomycetaceae</taxon>
        <taxon>Seinonella</taxon>
    </lineage>
</organism>
<evidence type="ECO:0000256" key="3">
    <source>
        <dbReference type="ARBA" id="ARBA00022691"/>
    </source>
</evidence>
<dbReference type="GO" id="GO:0008171">
    <property type="term" value="F:O-methyltransferase activity"/>
    <property type="evidence" value="ECO:0007669"/>
    <property type="project" value="InterPro"/>
</dbReference>
<dbReference type="InterPro" id="IPR002935">
    <property type="entry name" value="SAM_O-MeTrfase"/>
</dbReference>
<dbReference type="InterPro" id="IPR050362">
    <property type="entry name" value="Cation-dep_OMT"/>
</dbReference>
<evidence type="ECO:0000256" key="1">
    <source>
        <dbReference type="ARBA" id="ARBA00022603"/>
    </source>
</evidence>
<dbReference type="Gene3D" id="3.40.50.150">
    <property type="entry name" value="Vaccinia Virus protein VP39"/>
    <property type="match status" value="1"/>
</dbReference>
<dbReference type="PANTHER" id="PTHR10509:SF14">
    <property type="entry name" value="CAFFEOYL-COA O-METHYLTRANSFERASE 3-RELATED"/>
    <property type="match status" value="1"/>
</dbReference>
<gene>
    <name evidence="4" type="ORF">SAMN05444392_101311</name>
</gene>
<keyword evidence="1 4" id="KW-0489">Methyltransferase</keyword>
<evidence type="ECO:0000313" key="4">
    <source>
        <dbReference type="EMBL" id="SHE39551.1"/>
    </source>
</evidence>
<dbReference type="CDD" id="cd02440">
    <property type="entry name" value="AdoMet_MTases"/>
    <property type="match status" value="1"/>
</dbReference>
<dbReference type="PROSITE" id="PS51682">
    <property type="entry name" value="SAM_OMT_I"/>
    <property type="match status" value="1"/>
</dbReference>
<dbReference type="InterPro" id="IPR029063">
    <property type="entry name" value="SAM-dependent_MTases_sf"/>
</dbReference>
<dbReference type="Proteomes" id="UP000184476">
    <property type="component" value="Unassembled WGS sequence"/>
</dbReference>
<name>A0A1M4T585_9BACL</name>
<proteinExistence type="predicted"/>
<reference evidence="4 5" key="1">
    <citation type="submission" date="2016-11" db="EMBL/GenBank/DDBJ databases">
        <authorList>
            <person name="Jaros S."/>
            <person name="Januszkiewicz K."/>
            <person name="Wedrychowicz H."/>
        </authorList>
    </citation>
    <scope>NUCLEOTIDE SEQUENCE [LARGE SCALE GENOMIC DNA]</scope>
    <source>
        <strain evidence="4 5">DSM 44666</strain>
    </source>
</reference>
<accession>A0A1M4T585</accession>
<dbReference type="GO" id="GO:0008757">
    <property type="term" value="F:S-adenosylmethionine-dependent methyltransferase activity"/>
    <property type="evidence" value="ECO:0007669"/>
    <property type="project" value="TreeGrafter"/>
</dbReference>
<dbReference type="STRING" id="112248.SAMN05444392_101311"/>
<dbReference type="PANTHER" id="PTHR10509">
    <property type="entry name" value="O-METHYLTRANSFERASE-RELATED"/>
    <property type="match status" value="1"/>
</dbReference>